<dbReference type="Pfam" id="PF21686">
    <property type="entry name" value="LigD_Prim-Pol"/>
    <property type="match status" value="1"/>
</dbReference>
<dbReference type="Gene3D" id="3.90.920.10">
    <property type="entry name" value="DNA primase, PRIM domain"/>
    <property type="match status" value="1"/>
</dbReference>
<dbReference type="OrthoDB" id="9802472at2"/>
<dbReference type="NCBIfam" id="TIGR02777">
    <property type="entry name" value="LigD_PE_dom"/>
    <property type="match status" value="1"/>
</dbReference>
<keyword evidence="17" id="KW-0464">Manganese</keyword>
<sequence>MAEDYLATYRGKRRFVGASATREPDGGSVAVTAWRKGSGTRAGGREALLYVVQEHHASSHHFDFRLELDGTLKSWAIPKGPSEDPAVKRLAVHVEDHPIAYGSFEGTIPAGHYGAGDVSIWDKGSWEPEGGLAAAREGYRSGKLVFRLHGQRLHGSWALVRTRMRGKQAQWLLLKERESKEGTVKPRAKAAKATVANKRGRVAENWQDVWARVKPHAVRRGCPETMKPQLATLVAAAPENGTWSYEIKFDGYRILAQSRPAASKAKEERHRGRLFTRQQNDWTAKLPEQADALRGWTEAIAKEMGGPFGGAWFDGEAVSYNETGVPDFQSLQNAFDADRSSHIVLYLFDVLYFHGYDLRDVPLFERRALLRALLADIPVPGDANATKATDLARAPASATRATASKRKAARVAYAADAVIRFSDDFDAPPAELLSHACALSLEGVIGKRIDSAYRAGRTQSWIKLKCRRRQEFVIIGFTEPTGSRRGFGALLLGVNAKDEKGRSVLRYAGRVGTGFSAAMLRSLRSSIDKLVYKGTSRRQRVIDGPVPRDAAMMHWIRPTLVAECEFSEWTRNGVLRQASFVQLRADKSAKDIVREDPQMPSHSRTILSETKRSATGGRRHLAAQQDATQKVSRKHSASSETIAGVRITHPDRVIDTHSGARKIDLVRYCEWIAPWLLLELAGRPVSLLRVPADIAGESFFQKHAPTLSIPHVMQHAKLDPGHPPLLTLDNVAALVGAAQMGTVELHTWNARVDSIEKPDRMVFDLDPGAGLSWKKMIEAAQLTRAFLEEIGLRSFCKTSGGKGLHVVVPLTRHAVWGTVRDFSQAVAQHLAGTLPEHFSAKMGEENRKGKVFVDYLRNNRGASTVAAYSLRARPGLGISIPINWDELTSIRGGDHWTLANIHERMADLADASVVENDPWHDYTKTHQRITAAMRKRLADARKGVWREAN</sequence>
<evidence type="ECO:0000256" key="1">
    <source>
        <dbReference type="ARBA" id="ARBA00001936"/>
    </source>
</evidence>
<dbReference type="InterPro" id="IPR014146">
    <property type="entry name" value="LigD_ligase_dom"/>
</dbReference>
<evidence type="ECO:0000256" key="3">
    <source>
        <dbReference type="ARBA" id="ARBA00022598"/>
    </source>
</evidence>
<dbReference type="Proteomes" id="UP000033618">
    <property type="component" value="Unassembled WGS sequence"/>
</dbReference>
<evidence type="ECO:0000313" key="24">
    <source>
        <dbReference type="Proteomes" id="UP000033618"/>
    </source>
</evidence>
<dbReference type="CDD" id="cd07971">
    <property type="entry name" value="OBF_DNA_ligase_LigD"/>
    <property type="match status" value="1"/>
</dbReference>
<dbReference type="InterPro" id="IPR052171">
    <property type="entry name" value="NHEJ_LigD"/>
</dbReference>
<keyword evidence="13" id="KW-0239">DNA-directed DNA polymerase</keyword>
<dbReference type="Gene3D" id="2.40.50.140">
    <property type="entry name" value="Nucleic acid-binding proteins"/>
    <property type="match status" value="1"/>
</dbReference>
<keyword evidence="11" id="KW-0269">Exonuclease</keyword>
<dbReference type="InterPro" id="IPR012310">
    <property type="entry name" value="DNA_ligase_ATP-dep_cent"/>
</dbReference>
<feature type="domain" description="ATP-dependent DNA ligase family profile" evidence="22">
    <location>
        <begin position="336"/>
        <end position="465"/>
    </location>
</feature>
<evidence type="ECO:0000256" key="19">
    <source>
        <dbReference type="ARBA" id="ARBA00029943"/>
    </source>
</evidence>
<evidence type="ECO:0000256" key="7">
    <source>
        <dbReference type="ARBA" id="ARBA00022723"/>
    </source>
</evidence>
<dbReference type="GO" id="GO:0003887">
    <property type="term" value="F:DNA-directed DNA polymerase activity"/>
    <property type="evidence" value="ECO:0007669"/>
    <property type="project" value="UniProtKB-KW"/>
</dbReference>
<dbReference type="PROSITE" id="PS50160">
    <property type="entry name" value="DNA_LIGASE_A3"/>
    <property type="match status" value="1"/>
</dbReference>
<reference evidence="23 24" key="1">
    <citation type="submission" date="2015-03" db="EMBL/GenBank/DDBJ databases">
        <title>Draft Genome Sequence of Burkholderia andropogonis type strain ICMP2807, isolated from Sorghum bicolor.</title>
        <authorList>
            <person name="Lopes-Santos L."/>
            <person name="Castro D.B."/>
            <person name="Ottoboni L.M."/>
            <person name="Park D."/>
            <person name="Weirc B.S."/>
            <person name="Destefano S.A."/>
        </authorList>
    </citation>
    <scope>NUCLEOTIDE SEQUENCE [LARGE SCALE GENOMIC DNA]</scope>
    <source>
        <strain evidence="23 24">ICMP2807</strain>
    </source>
</reference>
<dbReference type="GO" id="GO:0003910">
    <property type="term" value="F:DNA ligase (ATP) activity"/>
    <property type="evidence" value="ECO:0007669"/>
    <property type="project" value="UniProtKB-EC"/>
</dbReference>
<dbReference type="InterPro" id="IPR014144">
    <property type="entry name" value="LigD_PE_domain"/>
</dbReference>
<dbReference type="STRING" id="28092.WM40_10090"/>
<dbReference type="Pfam" id="PF13298">
    <property type="entry name" value="LigD_N"/>
    <property type="match status" value="1"/>
</dbReference>
<protein>
    <recommendedName>
        <fullName evidence="2">DNA ligase (ATP)</fullName>
        <ecNumber evidence="2">6.5.1.1</ecNumber>
    </recommendedName>
    <alternativeName>
        <fullName evidence="19">NHEJ DNA polymerase</fullName>
    </alternativeName>
</protein>
<dbReference type="RefSeq" id="WP_046152792.1">
    <property type="nucleotide sequence ID" value="NZ_LAQU01000008.1"/>
</dbReference>
<dbReference type="NCBIfam" id="TIGR02778">
    <property type="entry name" value="ligD_pol"/>
    <property type="match status" value="1"/>
</dbReference>
<evidence type="ECO:0000256" key="6">
    <source>
        <dbReference type="ARBA" id="ARBA00022722"/>
    </source>
</evidence>
<keyword evidence="18" id="KW-0511">Multifunctional enzyme</keyword>
<accession>A0A0F5K2A3</accession>
<evidence type="ECO:0000256" key="17">
    <source>
        <dbReference type="ARBA" id="ARBA00023211"/>
    </source>
</evidence>
<evidence type="ECO:0000256" key="8">
    <source>
        <dbReference type="ARBA" id="ARBA00022741"/>
    </source>
</evidence>
<dbReference type="InterPro" id="IPR014145">
    <property type="entry name" value="LigD_pol_dom"/>
</dbReference>
<keyword evidence="4" id="KW-0808">Transferase</keyword>
<dbReference type="InterPro" id="IPR012309">
    <property type="entry name" value="DNA_ligase_ATP-dep_C"/>
</dbReference>
<dbReference type="SUPFAM" id="SSF56091">
    <property type="entry name" value="DNA ligase/mRNA capping enzyme, catalytic domain"/>
    <property type="match status" value="1"/>
</dbReference>
<evidence type="ECO:0000256" key="13">
    <source>
        <dbReference type="ARBA" id="ARBA00022932"/>
    </source>
</evidence>
<comment type="cofactor">
    <cofactor evidence="1">
        <name>Mn(2+)</name>
        <dbReference type="ChEBI" id="CHEBI:29035"/>
    </cofactor>
</comment>
<evidence type="ECO:0000256" key="16">
    <source>
        <dbReference type="ARBA" id="ARBA00023204"/>
    </source>
</evidence>
<evidence type="ECO:0000256" key="2">
    <source>
        <dbReference type="ARBA" id="ARBA00012727"/>
    </source>
</evidence>
<proteinExistence type="predicted"/>
<dbReference type="Gene3D" id="3.30.470.30">
    <property type="entry name" value="DNA ligase/mRNA capping enzyme"/>
    <property type="match status" value="2"/>
</dbReference>
<evidence type="ECO:0000256" key="20">
    <source>
        <dbReference type="ARBA" id="ARBA00034003"/>
    </source>
</evidence>
<dbReference type="CDD" id="cd07906">
    <property type="entry name" value="Adenylation_DNA_ligase_LigD_LigC"/>
    <property type="match status" value="1"/>
</dbReference>
<keyword evidence="7" id="KW-0479">Metal-binding</keyword>
<name>A0A0F5K2A3_9BURK</name>
<keyword evidence="3" id="KW-0436">Ligase</keyword>
<dbReference type="SUPFAM" id="SSF50249">
    <property type="entry name" value="Nucleic acid-binding proteins"/>
    <property type="match status" value="1"/>
</dbReference>
<dbReference type="GO" id="GO:0004527">
    <property type="term" value="F:exonuclease activity"/>
    <property type="evidence" value="ECO:0007669"/>
    <property type="project" value="UniProtKB-KW"/>
</dbReference>
<evidence type="ECO:0000259" key="22">
    <source>
        <dbReference type="PROSITE" id="PS50160"/>
    </source>
</evidence>
<dbReference type="PATRIC" id="fig|28092.6.peg.2385"/>
<dbReference type="NCBIfam" id="TIGR02776">
    <property type="entry name" value="NHEJ_ligase_prk"/>
    <property type="match status" value="1"/>
</dbReference>
<keyword evidence="5" id="KW-0548">Nucleotidyltransferase</keyword>
<evidence type="ECO:0000256" key="9">
    <source>
        <dbReference type="ARBA" id="ARBA00022763"/>
    </source>
</evidence>
<dbReference type="EMBL" id="LAQU01000008">
    <property type="protein sequence ID" value="KKB63672.1"/>
    <property type="molecule type" value="Genomic_DNA"/>
</dbReference>
<dbReference type="InterPro" id="IPR012340">
    <property type="entry name" value="NA-bd_OB-fold"/>
</dbReference>
<dbReference type="PANTHER" id="PTHR42705">
    <property type="entry name" value="BIFUNCTIONAL NON-HOMOLOGOUS END JOINING PROTEIN LIGD"/>
    <property type="match status" value="1"/>
</dbReference>
<gene>
    <name evidence="23" type="ORF">WM40_10090</name>
</gene>
<evidence type="ECO:0000256" key="14">
    <source>
        <dbReference type="ARBA" id="ARBA00023125"/>
    </source>
</evidence>
<evidence type="ECO:0000256" key="5">
    <source>
        <dbReference type="ARBA" id="ARBA00022695"/>
    </source>
</evidence>
<evidence type="ECO:0000256" key="18">
    <source>
        <dbReference type="ARBA" id="ARBA00023268"/>
    </source>
</evidence>
<evidence type="ECO:0000256" key="15">
    <source>
        <dbReference type="ARBA" id="ARBA00023172"/>
    </source>
</evidence>
<evidence type="ECO:0000256" key="11">
    <source>
        <dbReference type="ARBA" id="ARBA00022839"/>
    </source>
</evidence>
<dbReference type="GO" id="GO:0005524">
    <property type="term" value="F:ATP binding"/>
    <property type="evidence" value="ECO:0007669"/>
    <property type="project" value="UniProtKB-KW"/>
</dbReference>
<keyword evidence="16" id="KW-0234">DNA repair</keyword>
<dbReference type="Gene3D" id="3.30.1490.70">
    <property type="match status" value="2"/>
</dbReference>
<dbReference type="CDD" id="cd04862">
    <property type="entry name" value="PaeLigD_Pol_like"/>
    <property type="match status" value="1"/>
</dbReference>
<feature type="region of interest" description="Disordered" evidence="21">
    <location>
        <begin position="596"/>
        <end position="640"/>
    </location>
</feature>
<keyword evidence="24" id="KW-1185">Reference proteome</keyword>
<evidence type="ECO:0000256" key="10">
    <source>
        <dbReference type="ARBA" id="ARBA00022801"/>
    </source>
</evidence>
<dbReference type="InterPro" id="IPR033651">
    <property type="entry name" value="PaeLigD_Pol-like"/>
</dbReference>
<dbReference type="InterPro" id="IPR014143">
    <property type="entry name" value="NHEJ_ligase_prk"/>
</dbReference>
<dbReference type="PANTHER" id="PTHR42705:SF2">
    <property type="entry name" value="BIFUNCTIONAL NON-HOMOLOGOUS END JOINING PROTEIN LIGD"/>
    <property type="match status" value="1"/>
</dbReference>
<keyword evidence="14" id="KW-0238">DNA-binding</keyword>
<dbReference type="GO" id="GO:0046872">
    <property type="term" value="F:metal ion binding"/>
    <property type="evidence" value="ECO:0007669"/>
    <property type="project" value="UniProtKB-KW"/>
</dbReference>
<evidence type="ECO:0000256" key="4">
    <source>
        <dbReference type="ARBA" id="ARBA00022679"/>
    </source>
</evidence>
<dbReference type="Pfam" id="PF01068">
    <property type="entry name" value="DNA_ligase_A_M"/>
    <property type="match status" value="1"/>
</dbReference>
<dbReference type="GO" id="GO:0006310">
    <property type="term" value="P:DNA recombination"/>
    <property type="evidence" value="ECO:0007669"/>
    <property type="project" value="UniProtKB-KW"/>
</dbReference>
<comment type="catalytic activity">
    <reaction evidence="20">
        <text>ATP + (deoxyribonucleotide)n-3'-hydroxyl + 5'-phospho-(deoxyribonucleotide)m = (deoxyribonucleotide)n+m + AMP + diphosphate.</text>
        <dbReference type="EC" id="6.5.1.1"/>
    </reaction>
</comment>
<evidence type="ECO:0000256" key="21">
    <source>
        <dbReference type="SAM" id="MobiDB-lite"/>
    </source>
</evidence>
<dbReference type="EC" id="6.5.1.1" evidence="2"/>
<organism evidence="23 24">
    <name type="scientific">Robbsia andropogonis</name>
    <dbReference type="NCBI Taxonomy" id="28092"/>
    <lineage>
        <taxon>Bacteria</taxon>
        <taxon>Pseudomonadati</taxon>
        <taxon>Pseudomonadota</taxon>
        <taxon>Betaproteobacteria</taxon>
        <taxon>Burkholderiales</taxon>
        <taxon>Burkholderiaceae</taxon>
        <taxon>Robbsia</taxon>
    </lineage>
</organism>
<dbReference type="AlphaFoldDB" id="A0A0F5K2A3"/>
<comment type="caution">
    <text evidence="23">The sequence shown here is derived from an EMBL/GenBank/DDBJ whole genome shotgun (WGS) entry which is preliminary data.</text>
</comment>
<keyword evidence="12" id="KW-0067">ATP-binding</keyword>
<dbReference type="GO" id="GO:0006281">
    <property type="term" value="P:DNA repair"/>
    <property type="evidence" value="ECO:0007669"/>
    <property type="project" value="UniProtKB-KW"/>
</dbReference>
<dbReference type="NCBIfam" id="TIGR02779">
    <property type="entry name" value="NHEJ_ligase_lig"/>
    <property type="match status" value="1"/>
</dbReference>
<evidence type="ECO:0000313" key="23">
    <source>
        <dbReference type="EMBL" id="KKB63672.1"/>
    </source>
</evidence>
<keyword evidence="9" id="KW-0227">DNA damage</keyword>
<keyword evidence="10" id="KW-0378">Hydrolase</keyword>
<keyword evidence="15" id="KW-0233">DNA recombination</keyword>
<keyword evidence="8" id="KW-0547">Nucleotide-binding</keyword>
<dbReference type="GO" id="GO:0003677">
    <property type="term" value="F:DNA binding"/>
    <property type="evidence" value="ECO:0007669"/>
    <property type="project" value="UniProtKB-KW"/>
</dbReference>
<evidence type="ECO:0000256" key="12">
    <source>
        <dbReference type="ARBA" id="ARBA00022840"/>
    </source>
</evidence>
<keyword evidence="6" id="KW-0540">Nuclease</keyword>
<dbReference type="Pfam" id="PF04679">
    <property type="entry name" value="DNA_ligase_A_C"/>
    <property type="match status" value="1"/>
</dbReference>